<evidence type="ECO:0000313" key="2">
    <source>
        <dbReference type="Proteomes" id="UP000006591"/>
    </source>
</evidence>
<dbReference type="HOGENOM" id="CLU_2871516_0_0_1"/>
<dbReference type="Proteomes" id="UP000006591">
    <property type="component" value="Chromosome 1"/>
</dbReference>
<protein>
    <submittedName>
        <fullName evidence="1">Uncharacterized protein</fullName>
    </submittedName>
</protein>
<dbReference type="EnsemblPlants" id="ONIVA01G51930.2">
    <property type="protein sequence ID" value="ONIVA01G51930.2"/>
    <property type="gene ID" value="ONIVA01G51930"/>
</dbReference>
<evidence type="ECO:0000313" key="1">
    <source>
        <dbReference type="EnsemblPlants" id="ONIVA01G51930.2"/>
    </source>
</evidence>
<reference evidence="1" key="1">
    <citation type="submission" date="2015-04" db="UniProtKB">
        <authorList>
            <consortium name="EnsemblPlants"/>
        </authorList>
    </citation>
    <scope>IDENTIFICATION</scope>
    <source>
        <strain evidence="1">SL10</strain>
    </source>
</reference>
<organism evidence="1">
    <name type="scientific">Oryza nivara</name>
    <name type="common">Indian wild rice</name>
    <name type="synonym">Oryza sativa f. spontanea</name>
    <dbReference type="NCBI Taxonomy" id="4536"/>
    <lineage>
        <taxon>Eukaryota</taxon>
        <taxon>Viridiplantae</taxon>
        <taxon>Streptophyta</taxon>
        <taxon>Embryophyta</taxon>
        <taxon>Tracheophyta</taxon>
        <taxon>Spermatophyta</taxon>
        <taxon>Magnoliopsida</taxon>
        <taxon>Liliopsida</taxon>
        <taxon>Poales</taxon>
        <taxon>Poaceae</taxon>
        <taxon>BOP clade</taxon>
        <taxon>Oryzoideae</taxon>
        <taxon>Oryzeae</taxon>
        <taxon>Oryzinae</taxon>
        <taxon>Oryza</taxon>
    </lineage>
</organism>
<proteinExistence type="predicted"/>
<name>A0A0E0FZL1_ORYNI</name>
<reference evidence="1" key="2">
    <citation type="submission" date="2018-04" db="EMBL/GenBank/DDBJ databases">
        <title>OnivRS2 (Oryza nivara Reference Sequence Version 2).</title>
        <authorList>
            <person name="Zhang J."/>
            <person name="Kudrna D."/>
            <person name="Lee S."/>
            <person name="Talag J."/>
            <person name="Rajasekar S."/>
            <person name="Welchert J."/>
            <person name="Hsing Y.-I."/>
            <person name="Wing R.A."/>
        </authorList>
    </citation>
    <scope>NUCLEOTIDE SEQUENCE [LARGE SCALE GENOMIC DNA]</scope>
</reference>
<sequence length="64" mass="7024">MLNWRPKLVPYAATPFGILSHPSSTARARASSSSCRSKLFIGGANFLPTCFEFDIHYCANIVFG</sequence>
<dbReference type="Gramene" id="ONIVA01G51930.2">
    <property type="protein sequence ID" value="ONIVA01G51930.2"/>
    <property type="gene ID" value="ONIVA01G51930"/>
</dbReference>
<dbReference type="AlphaFoldDB" id="A0A0E0FZL1"/>
<accession>A0A0E0FZL1</accession>
<keyword evidence="2" id="KW-1185">Reference proteome</keyword>